<dbReference type="EMBL" id="FAUH01000037">
    <property type="protein sequence ID" value="CUU67571.1"/>
    <property type="molecule type" value="Genomic_DNA"/>
</dbReference>
<name>A0A0X8XWN6_9CORY</name>
<keyword evidence="3" id="KW-1185">Reference proteome</keyword>
<accession>A0A0X8XWN6</accession>
<dbReference type="Proteomes" id="UP000182498">
    <property type="component" value="Unassembled WGS sequence"/>
</dbReference>
<dbReference type="OrthoDB" id="4331468at2"/>
<evidence type="ECO:0008006" key="4">
    <source>
        <dbReference type="Google" id="ProtNLM"/>
    </source>
</evidence>
<feature type="chain" id="PRO_5039683823" description="Secreted protein" evidence="1">
    <location>
        <begin position="27"/>
        <end position="139"/>
    </location>
</feature>
<evidence type="ECO:0000313" key="3">
    <source>
        <dbReference type="Proteomes" id="UP000182498"/>
    </source>
</evidence>
<evidence type="ECO:0000256" key="1">
    <source>
        <dbReference type="SAM" id="SignalP"/>
    </source>
</evidence>
<dbReference type="RefSeq" id="WP_141657157.1">
    <property type="nucleotide sequence ID" value="NZ_FAUH01000037.1"/>
</dbReference>
<organism evidence="2 3">
    <name type="scientific">Corynebacterium variabile</name>
    <dbReference type="NCBI Taxonomy" id="1727"/>
    <lineage>
        <taxon>Bacteria</taxon>
        <taxon>Bacillati</taxon>
        <taxon>Actinomycetota</taxon>
        <taxon>Actinomycetes</taxon>
        <taxon>Mycobacteriales</taxon>
        <taxon>Corynebacteriaceae</taxon>
        <taxon>Corynebacterium</taxon>
    </lineage>
</organism>
<sequence>MRIVRKPIARMFVAAMAATIASATIAVPAASASVVNTSLSNVRSGFISRTVYHSGSTHVQAGFIGCSSNAPAANSKFDIELRQKRSLQPDRSLGFRNAKRCFSSPTRVSWGDPADGNYFMKVHSHSWQSTSARNFNIYY</sequence>
<feature type="signal peptide" evidence="1">
    <location>
        <begin position="1"/>
        <end position="26"/>
    </location>
</feature>
<keyword evidence="1" id="KW-0732">Signal</keyword>
<proteinExistence type="predicted"/>
<gene>
    <name evidence="2" type="ORF">CVAR292_02938</name>
</gene>
<protein>
    <recommendedName>
        <fullName evidence="4">Secreted protein</fullName>
    </recommendedName>
</protein>
<dbReference type="AlphaFoldDB" id="A0A0X8XWN6"/>
<reference evidence="3" key="1">
    <citation type="submission" date="2015-11" db="EMBL/GenBank/DDBJ databases">
        <authorList>
            <person name="Dugat-Bony E."/>
        </authorList>
    </citation>
    <scope>NUCLEOTIDE SEQUENCE [LARGE SCALE GENOMIC DNA]</scope>
    <source>
        <strain evidence="3">Mu292</strain>
    </source>
</reference>
<evidence type="ECO:0000313" key="2">
    <source>
        <dbReference type="EMBL" id="CUU67571.1"/>
    </source>
</evidence>